<gene>
    <name evidence="2" type="ORF">FME351_LOCUS26800</name>
    <name evidence="1" type="ORF">TIS948_LOCUS20098</name>
    <name evidence="4" type="ORF">TSG867_LOCUS25880</name>
    <name evidence="3" type="ORF">UJA718_LOCUS16321</name>
</gene>
<dbReference type="Proteomes" id="UP000663869">
    <property type="component" value="Unassembled WGS sequence"/>
</dbReference>
<accession>A0A817TAZ5</accession>
<evidence type="ECO:0008006" key="7">
    <source>
        <dbReference type="Google" id="ProtNLM"/>
    </source>
</evidence>
<dbReference type="CDD" id="cd17039">
    <property type="entry name" value="Ubl_ubiquitin_like"/>
    <property type="match status" value="1"/>
</dbReference>
<evidence type="ECO:0000313" key="1">
    <source>
        <dbReference type="EMBL" id="CAF3319973.1"/>
    </source>
</evidence>
<dbReference type="Gene3D" id="3.10.20.90">
    <property type="entry name" value="Phosphatidylinositol 3-kinase Catalytic Subunit, Chain A, domain 1"/>
    <property type="match status" value="1"/>
</dbReference>
<dbReference type="EMBL" id="CAJNYU010003618">
    <property type="protein sequence ID" value="CAF3687298.1"/>
    <property type="molecule type" value="Genomic_DNA"/>
</dbReference>
<dbReference type="EMBL" id="CAJOBP010002515">
    <property type="protein sequence ID" value="CAF4359167.1"/>
    <property type="molecule type" value="Genomic_DNA"/>
</dbReference>
<evidence type="ECO:0000313" key="2">
    <source>
        <dbReference type="EMBL" id="CAF3687298.1"/>
    </source>
</evidence>
<dbReference type="Proteomes" id="UP000663873">
    <property type="component" value="Unassembled WGS sequence"/>
</dbReference>
<evidence type="ECO:0000313" key="5">
    <source>
        <dbReference type="Proteomes" id="UP000663825"/>
    </source>
</evidence>
<organism evidence="1 5">
    <name type="scientific">Rotaria socialis</name>
    <dbReference type="NCBI Taxonomy" id="392032"/>
    <lineage>
        <taxon>Eukaryota</taxon>
        <taxon>Metazoa</taxon>
        <taxon>Spiralia</taxon>
        <taxon>Gnathifera</taxon>
        <taxon>Rotifera</taxon>
        <taxon>Eurotatoria</taxon>
        <taxon>Bdelloidea</taxon>
        <taxon>Philodinida</taxon>
        <taxon>Philodinidae</taxon>
        <taxon>Rotaria</taxon>
    </lineage>
</organism>
<name>A0A817TAZ5_9BILA</name>
<evidence type="ECO:0000313" key="3">
    <source>
        <dbReference type="EMBL" id="CAF4359167.1"/>
    </source>
</evidence>
<dbReference type="SUPFAM" id="SSF54236">
    <property type="entry name" value="Ubiquitin-like"/>
    <property type="match status" value="1"/>
</dbReference>
<protein>
    <recommendedName>
        <fullName evidence="7">Ubiquitin-like domain-containing protein</fullName>
    </recommendedName>
</protein>
<dbReference type="EMBL" id="CAJOBQ010002609">
    <property type="protein sequence ID" value="CAF4569803.1"/>
    <property type="molecule type" value="Genomic_DNA"/>
</dbReference>
<proteinExistence type="predicted"/>
<dbReference type="OrthoDB" id="9981601at2759"/>
<dbReference type="Proteomes" id="UP000663862">
    <property type="component" value="Unassembled WGS sequence"/>
</dbReference>
<reference evidence="1" key="1">
    <citation type="submission" date="2021-02" db="EMBL/GenBank/DDBJ databases">
        <authorList>
            <person name="Nowell W R."/>
        </authorList>
    </citation>
    <scope>NUCLEOTIDE SEQUENCE</scope>
</reference>
<sequence>MTTFNKNNSTIDPISSHYIKLQIQYGSDLYELLLSNKTNRIQVDHVLDEIEKLTKVPKCHQTIMYKGQRLDHKPKANLDDLYIFNNSKLILSGTQKQYHDKYCCPDHDHNHNLNMISFSKPISSYKQNKKDINVKEEISNRNIDDRLDSTKQSSLIFPMKKDINSNPTGFIPEANKTYEYYTVPYKTDPTTLLKNIPSTTSNV</sequence>
<dbReference type="AlphaFoldDB" id="A0A817TAZ5"/>
<dbReference type="InterPro" id="IPR029071">
    <property type="entry name" value="Ubiquitin-like_domsf"/>
</dbReference>
<dbReference type="Proteomes" id="UP000663825">
    <property type="component" value="Unassembled WGS sequence"/>
</dbReference>
<evidence type="ECO:0000313" key="4">
    <source>
        <dbReference type="EMBL" id="CAF4569803.1"/>
    </source>
</evidence>
<keyword evidence="6" id="KW-1185">Reference proteome</keyword>
<evidence type="ECO:0000313" key="6">
    <source>
        <dbReference type="Proteomes" id="UP000663873"/>
    </source>
</evidence>
<dbReference type="EMBL" id="CAJNXB010003517">
    <property type="protein sequence ID" value="CAF3319973.1"/>
    <property type="molecule type" value="Genomic_DNA"/>
</dbReference>
<comment type="caution">
    <text evidence="1">The sequence shown here is derived from an EMBL/GenBank/DDBJ whole genome shotgun (WGS) entry which is preliminary data.</text>
</comment>